<feature type="transmembrane region" description="Helical" evidence="13">
    <location>
        <begin position="178"/>
        <end position="200"/>
    </location>
</feature>
<evidence type="ECO:0000256" key="7">
    <source>
        <dbReference type="ARBA" id="ARBA00023136"/>
    </source>
</evidence>
<dbReference type="Pfam" id="PF12796">
    <property type="entry name" value="Ank_2"/>
    <property type="match status" value="2"/>
</dbReference>
<comment type="similarity">
    <text evidence="2">Belongs to the DHHC palmitoyltransferase family. AKR/ZDHHC17 subfamily.</text>
</comment>
<keyword evidence="17" id="KW-1185">Reference proteome</keyword>
<evidence type="ECO:0000256" key="1">
    <source>
        <dbReference type="ARBA" id="ARBA00004141"/>
    </source>
</evidence>
<proteinExistence type="inferred from homology"/>
<dbReference type="Gene3D" id="1.25.40.20">
    <property type="entry name" value="Ankyrin repeat-containing domain"/>
    <property type="match status" value="1"/>
</dbReference>
<evidence type="ECO:0000256" key="12">
    <source>
        <dbReference type="PROSITE-ProRule" id="PRU00023"/>
    </source>
</evidence>
<comment type="subcellular location">
    <subcellularLocation>
        <location evidence="1">Membrane</location>
        <topology evidence="1">Multi-pass membrane protein</topology>
    </subcellularLocation>
</comment>
<keyword evidence="13" id="KW-0808">Transferase</keyword>
<feature type="region of interest" description="Disordered" evidence="14">
    <location>
        <begin position="1"/>
        <end position="66"/>
    </location>
</feature>
<feature type="compositionally biased region" description="Polar residues" evidence="14">
    <location>
        <begin position="7"/>
        <end position="24"/>
    </location>
</feature>
<comment type="caution">
    <text evidence="13">Lacks conserved residue(s) required for the propagation of feature annotation.</text>
</comment>
<organism evidence="16 17">
    <name type="scientific">Ascoidea rubescens DSM 1968</name>
    <dbReference type="NCBI Taxonomy" id="1344418"/>
    <lineage>
        <taxon>Eukaryota</taxon>
        <taxon>Fungi</taxon>
        <taxon>Dikarya</taxon>
        <taxon>Ascomycota</taxon>
        <taxon>Saccharomycotina</taxon>
        <taxon>Saccharomycetes</taxon>
        <taxon>Ascoideaceae</taxon>
        <taxon>Ascoidea</taxon>
    </lineage>
</organism>
<keyword evidence="3 13" id="KW-0812">Transmembrane</keyword>
<dbReference type="EMBL" id="KV454475">
    <property type="protein sequence ID" value="ODV63847.1"/>
    <property type="molecule type" value="Genomic_DNA"/>
</dbReference>
<feature type="transmembrane region" description="Helical" evidence="13">
    <location>
        <begin position="432"/>
        <end position="451"/>
    </location>
</feature>
<evidence type="ECO:0000256" key="5">
    <source>
        <dbReference type="ARBA" id="ARBA00022989"/>
    </source>
</evidence>
<dbReference type="EC" id="2.3.1.225" evidence="13"/>
<evidence type="ECO:0000256" key="6">
    <source>
        <dbReference type="ARBA" id="ARBA00023043"/>
    </source>
</evidence>
<feature type="domain" description="Palmitoyltransferase DHHC" evidence="15">
    <location>
        <begin position="475"/>
        <end position="619"/>
    </location>
</feature>
<dbReference type="Proteomes" id="UP000095038">
    <property type="component" value="Unassembled WGS sequence"/>
</dbReference>
<feature type="transmembrane region" description="Helical" evidence="13">
    <location>
        <begin position="524"/>
        <end position="543"/>
    </location>
</feature>
<feature type="transmembrane region" description="Helical" evidence="13">
    <location>
        <begin position="399"/>
        <end position="420"/>
    </location>
</feature>
<evidence type="ECO:0000313" key="17">
    <source>
        <dbReference type="Proteomes" id="UP000095038"/>
    </source>
</evidence>
<accession>A0A1D2VQK4</accession>
<evidence type="ECO:0000256" key="2">
    <source>
        <dbReference type="ARBA" id="ARBA00010104"/>
    </source>
</evidence>
<gene>
    <name evidence="16" type="ORF">ASCRUDRAFT_89262</name>
</gene>
<evidence type="ECO:0000256" key="14">
    <source>
        <dbReference type="SAM" id="MobiDB-lite"/>
    </source>
</evidence>
<dbReference type="RefSeq" id="XP_020050154.1">
    <property type="nucleotide sequence ID" value="XM_020195022.1"/>
</dbReference>
<reference evidence="17" key="1">
    <citation type="submission" date="2016-05" db="EMBL/GenBank/DDBJ databases">
        <title>Comparative genomics of biotechnologically important yeasts.</title>
        <authorList>
            <consortium name="DOE Joint Genome Institute"/>
            <person name="Riley R."/>
            <person name="Haridas S."/>
            <person name="Wolfe K.H."/>
            <person name="Lopes M.R."/>
            <person name="Hittinger C.T."/>
            <person name="Goker M."/>
            <person name="Salamov A."/>
            <person name="Wisecaver J."/>
            <person name="Long T.M."/>
            <person name="Aerts A.L."/>
            <person name="Barry K."/>
            <person name="Choi C."/>
            <person name="Clum A."/>
            <person name="Coughlan A.Y."/>
            <person name="Deshpande S."/>
            <person name="Douglass A.P."/>
            <person name="Hanson S.J."/>
            <person name="Klenk H.-P."/>
            <person name="Labutti K."/>
            <person name="Lapidus A."/>
            <person name="Lindquist E."/>
            <person name="Lipzen A."/>
            <person name="Meier-Kolthoff J.P."/>
            <person name="Ohm R.A."/>
            <person name="Otillar R.P."/>
            <person name="Pangilinan J."/>
            <person name="Peng Y."/>
            <person name="Rokas A."/>
            <person name="Rosa C.A."/>
            <person name="Scheuner C."/>
            <person name="Sibirny A.A."/>
            <person name="Slot J.C."/>
            <person name="Stielow J.B."/>
            <person name="Sun H."/>
            <person name="Kurtzman C.P."/>
            <person name="Blackwell M."/>
            <person name="Grigoriev I.V."/>
            <person name="Jeffries T.W."/>
        </authorList>
    </citation>
    <scope>NUCLEOTIDE SEQUENCE [LARGE SCALE GENOMIC DNA]</scope>
    <source>
        <strain evidence="17">DSM 1968</strain>
    </source>
</reference>
<dbReference type="InterPro" id="IPR001594">
    <property type="entry name" value="Palmitoyltrfase_DHHC"/>
</dbReference>
<keyword evidence="10 13" id="KW-0012">Acyltransferase</keyword>
<feature type="repeat" description="ANK" evidence="12">
    <location>
        <begin position="208"/>
        <end position="240"/>
    </location>
</feature>
<feature type="repeat" description="ANK" evidence="12">
    <location>
        <begin position="141"/>
        <end position="173"/>
    </location>
</feature>
<evidence type="ECO:0000256" key="13">
    <source>
        <dbReference type="RuleBase" id="RU079119"/>
    </source>
</evidence>
<feature type="compositionally biased region" description="Low complexity" evidence="14">
    <location>
        <begin position="25"/>
        <end position="66"/>
    </location>
</feature>
<evidence type="ECO:0000256" key="9">
    <source>
        <dbReference type="ARBA" id="ARBA00023288"/>
    </source>
</evidence>
<dbReference type="PROSITE" id="PS50297">
    <property type="entry name" value="ANK_REP_REGION"/>
    <property type="match status" value="4"/>
</dbReference>
<evidence type="ECO:0000256" key="4">
    <source>
        <dbReference type="ARBA" id="ARBA00022737"/>
    </source>
</evidence>
<dbReference type="InterPro" id="IPR036770">
    <property type="entry name" value="Ankyrin_rpt-contain_sf"/>
</dbReference>
<evidence type="ECO:0000256" key="10">
    <source>
        <dbReference type="ARBA" id="ARBA00023315"/>
    </source>
</evidence>
<evidence type="ECO:0000259" key="15">
    <source>
        <dbReference type="Pfam" id="PF01529"/>
    </source>
</evidence>
<dbReference type="SMART" id="SM00248">
    <property type="entry name" value="ANK"/>
    <property type="match status" value="6"/>
</dbReference>
<dbReference type="PROSITE" id="PS50216">
    <property type="entry name" value="DHHC"/>
    <property type="match status" value="1"/>
</dbReference>
<dbReference type="InterPro" id="IPR002110">
    <property type="entry name" value="Ankyrin_rpt"/>
</dbReference>
<dbReference type="GO" id="GO:0019706">
    <property type="term" value="F:protein-cysteine S-palmitoyltransferase activity"/>
    <property type="evidence" value="ECO:0007669"/>
    <property type="project" value="UniProtKB-EC"/>
</dbReference>
<keyword evidence="9" id="KW-0449">Lipoprotein</keyword>
<sequence>MEEETELTTLNQPDQNDQSTLATTSNNNSNNDNNNNNNAGNSSSNSSSKSNSNSNSSSHSNPNASALNSKYKKDLKLLFKACQVGDLKTVQNLLEFNPKYVNSYLSDNISALHWASINNRLSIVKFLISKGAIVDHKGGDLNATPLHWACKYGLVYIVHYLILNGASPLKKDAEGFNALHLAVHSSNIMLVIYIIIMTGIPIDELDSNSRTALHWACYQGDSLSVDFLLNFNANINLPDNTGFAPLHWALLKGNRSILKNLINNNADLSLKTIENKDPFIVAKEMNTIKNFKTALIECDRNPSSGSLNKRFLNTSLKHKKIAKISTFFIPYLAMGLILYFLSELNYNKDSFDQFGTYYYYSPLLIIFLLILALSLITIFTRSLISNYLNEKNSLIKSPFLSGVFSSTSFYVICSWFFYVLPTTSSAYPLTNLFLFLFISAMVFAFFNSMFLNPGLIPKPKSIQKNITDLLDIGKFDSKNFCIRTYIRKPLRSKYSMISKNVVARYDHYCPWVYNDIGLTNHKSFLFFILSLELDIWLYVFLLLNHFKSIYFLHYNSNNDTYDLPYSQCKILSDKLCYGYNYSFSSFVLLCFVCFQGTWIFFLVLTQFWQISMNLTTNEANELQKDHQYASAPNSNYHYSSVPPDFSSDSNDIVNSTENDLTSTLSNQSTSANSISTNSHHIKRYSKQITCCSSFKKVTGIDQFCLFLNKNRLNFLKKNKFNNGFKINCLDFWLNDDNLDNGIKSLFKTPPQNGYGRFNGEIINYYEFYDSHIASMTYRQLV</sequence>
<dbReference type="GeneID" id="30968658"/>
<dbReference type="OrthoDB" id="6781668at2759"/>
<comment type="domain">
    <text evidence="13">The DHHC domain is required for palmitoyltransferase activity.</text>
</comment>
<evidence type="ECO:0000313" key="16">
    <source>
        <dbReference type="EMBL" id="ODV63847.1"/>
    </source>
</evidence>
<dbReference type="STRING" id="1344418.A0A1D2VQK4"/>
<keyword evidence="5 13" id="KW-1133">Transmembrane helix</keyword>
<evidence type="ECO:0000256" key="3">
    <source>
        <dbReference type="ARBA" id="ARBA00022692"/>
    </source>
</evidence>
<keyword evidence="7 13" id="KW-0472">Membrane</keyword>
<keyword evidence="6 12" id="KW-0040">ANK repeat</keyword>
<dbReference type="FunCoup" id="A0A1D2VQK4">
    <property type="interactions" value="626"/>
</dbReference>
<dbReference type="SUPFAM" id="SSF48403">
    <property type="entry name" value="Ankyrin repeat"/>
    <property type="match status" value="1"/>
</dbReference>
<dbReference type="PROSITE" id="PS50088">
    <property type="entry name" value="ANK_REPEAT"/>
    <property type="match status" value="5"/>
</dbReference>
<name>A0A1D2VQK4_9ASCO</name>
<evidence type="ECO:0000256" key="11">
    <source>
        <dbReference type="ARBA" id="ARBA00048048"/>
    </source>
</evidence>
<comment type="catalytic activity">
    <reaction evidence="11 13">
        <text>L-cysteinyl-[protein] + hexadecanoyl-CoA = S-hexadecanoyl-L-cysteinyl-[protein] + CoA</text>
        <dbReference type="Rhea" id="RHEA:36683"/>
        <dbReference type="Rhea" id="RHEA-COMP:10131"/>
        <dbReference type="Rhea" id="RHEA-COMP:11032"/>
        <dbReference type="ChEBI" id="CHEBI:29950"/>
        <dbReference type="ChEBI" id="CHEBI:57287"/>
        <dbReference type="ChEBI" id="CHEBI:57379"/>
        <dbReference type="ChEBI" id="CHEBI:74151"/>
        <dbReference type="EC" id="2.3.1.225"/>
    </reaction>
</comment>
<feature type="transmembrane region" description="Helical" evidence="13">
    <location>
        <begin position="357"/>
        <end position="379"/>
    </location>
</feature>
<feature type="repeat" description="ANK" evidence="12">
    <location>
        <begin position="241"/>
        <end position="273"/>
    </location>
</feature>
<keyword evidence="4" id="KW-0677">Repeat</keyword>
<feature type="repeat" description="ANK" evidence="12">
    <location>
        <begin position="174"/>
        <end position="207"/>
    </location>
</feature>
<dbReference type="PANTHER" id="PTHR24161">
    <property type="entry name" value="ANK_REP_REGION DOMAIN-CONTAINING PROTEIN-RELATED"/>
    <property type="match status" value="1"/>
</dbReference>
<dbReference type="PANTHER" id="PTHR24161:SF85">
    <property type="entry name" value="PALMITOYLTRANSFERASE HIP14"/>
    <property type="match status" value="1"/>
</dbReference>
<feature type="repeat" description="ANK" evidence="12">
    <location>
        <begin position="107"/>
        <end position="139"/>
    </location>
</feature>
<protein>
    <recommendedName>
        <fullName evidence="13">Palmitoyltransferase</fullName>
        <ecNumber evidence="13">2.3.1.225</ecNumber>
    </recommendedName>
</protein>
<feature type="transmembrane region" description="Helical" evidence="13">
    <location>
        <begin position="321"/>
        <end position="342"/>
    </location>
</feature>
<dbReference type="InParanoid" id="A0A1D2VQK4"/>
<feature type="transmembrane region" description="Helical" evidence="13">
    <location>
        <begin position="581"/>
        <end position="604"/>
    </location>
</feature>
<evidence type="ECO:0000256" key="8">
    <source>
        <dbReference type="ARBA" id="ARBA00023139"/>
    </source>
</evidence>
<dbReference type="AlphaFoldDB" id="A0A1D2VQK4"/>
<dbReference type="GO" id="GO:0016020">
    <property type="term" value="C:membrane"/>
    <property type="evidence" value="ECO:0007669"/>
    <property type="project" value="UniProtKB-SubCell"/>
</dbReference>
<dbReference type="Pfam" id="PF01529">
    <property type="entry name" value="DHHC"/>
    <property type="match status" value="1"/>
</dbReference>
<keyword evidence="8" id="KW-0564">Palmitate</keyword>